<name>B0G773_9FIRM</name>
<reference evidence="1 2" key="2">
    <citation type="submission" date="2007-10" db="EMBL/GenBank/DDBJ databases">
        <authorList>
            <person name="Fulton L."/>
            <person name="Clifton S."/>
            <person name="Fulton B."/>
            <person name="Xu J."/>
            <person name="Minx P."/>
            <person name="Pepin K.H."/>
            <person name="Johnson M."/>
            <person name="Thiruvilangam P."/>
            <person name="Bhonagiri V."/>
            <person name="Nash W.E."/>
            <person name="Wang C."/>
            <person name="Mardis E.R."/>
            <person name="Wilson R.K."/>
        </authorList>
    </citation>
    <scope>NUCLEOTIDE SEQUENCE [LARGE SCALE GENOMIC DNA]</scope>
    <source>
        <strain evidence="1 2">ATCC 27755</strain>
    </source>
</reference>
<dbReference type="AlphaFoldDB" id="B0G773"/>
<accession>B0G773</accession>
<evidence type="ECO:0000313" key="2">
    <source>
        <dbReference type="Proteomes" id="UP000005359"/>
    </source>
</evidence>
<organism evidence="1 2">
    <name type="scientific">Dorea formicigenerans ATCC 27755</name>
    <dbReference type="NCBI Taxonomy" id="411461"/>
    <lineage>
        <taxon>Bacteria</taxon>
        <taxon>Bacillati</taxon>
        <taxon>Bacillota</taxon>
        <taxon>Clostridia</taxon>
        <taxon>Lachnospirales</taxon>
        <taxon>Lachnospiraceae</taxon>
        <taxon>Dorea</taxon>
    </lineage>
</organism>
<dbReference type="PaxDb" id="411461-DORFOR_01804"/>
<gene>
    <name evidence="1" type="ORF">DORFOR_01804</name>
</gene>
<proteinExistence type="predicted"/>
<dbReference type="Proteomes" id="UP000005359">
    <property type="component" value="Unassembled WGS sequence"/>
</dbReference>
<evidence type="ECO:0000313" key="1">
    <source>
        <dbReference type="EMBL" id="EDR46581.1"/>
    </source>
</evidence>
<dbReference type="EMBL" id="AAXA02000014">
    <property type="protein sequence ID" value="EDR46581.1"/>
    <property type="molecule type" value="Genomic_DNA"/>
</dbReference>
<protein>
    <submittedName>
        <fullName evidence="1">Uncharacterized protein</fullName>
    </submittedName>
</protein>
<sequence length="42" mass="4864">MEKLYKIKAEKILSYDTGKILCLLRRLSMSFYVNSPYGSDST</sequence>
<reference evidence="1 2" key="1">
    <citation type="submission" date="2007-10" db="EMBL/GenBank/DDBJ databases">
        <title>Draft genome sequence of Dorea formicigenerans(ATCC 27755).</title>
        <authorList>
            <person name="Sudarsanam P."/>
            <person name="Ley R."/>
            <person name="Guruge J."/>
            <person name="Turnbaugh P.J."/>
            <person name="Mahowald M."/>
            <person name="Liep D."/>
            <person name="Gordon J."/>
        </authorList>
    </citation>
    <scope>NUCLEOTIDE SEQUENCE [LARGE SCALE GENOMIC DNA]</scope>
    <source>
        <strain evidence="1 2">ATCC 27755</strain>
    </source>
</reference>
<comment type="caution">
    <text evidence="1">The sequence shown here is derived from an EMBL/GenBank/DDBJ whole genome shotgun (WGS) entry which is preliminary data.</text>
</comment>
<dbReference type="STRING" id="411461.DORFOR_01804"/>